<sequence>MYATIMSATYLIVGVGTLYVGLRARQAKLPMNSWIGLRTLKLMADEDTWVHGHKAAAGYLMFAGASFTIGGILFMIIDESLIAFVSLPVLAILLITMVTGTKKANVAAEQYRESGAFP</sequence>
<keyword evidence="1" id="KW-0472">Membrane</keyword>
<feature type="transmembrane region" description="Helical" evidence="1">
    <location>
        <begin position="82"/>
        <end position="100"/>
    </location>
</feature>
<evidence type="ECO:0008006" key="4">
    <source>
        <dbReference type="Google" id="ProtNLM"/>
    </source>
</evidence>
<evidence type="ECO:0000313" key="2">
    <source>
        <dbReference type="EMBL" id="CCE55050.1"/>
    </source>
</evidence>
<protein>
    <recommendedName>
        <fullName evidence="4">SdpI/YhfL family protein</fullName>
    </recommendedName>
</protein>
<comment type="caution">
    <text evidence="2">The sequence shown here is derived from an EMBL/GenBank/DDBJ whole genome shotgun (WGS) entry which is preliminary data.</text>
</comment>
<proteinExistence type="predicted"/>
<feature type="transmembrane region" description="Helical" evidence="1">
    <location>
        <begin position="56"/>
        <end position="76"/>
    </location>
</feature>
<gene>
    <name evidence="2" type="ORF">CCAS_07680</name>
</gene>
<accession>G7HXY5</accession>
<dbReference type="InterPro" id="IPR025962">
    <property type="entry name" value="SdpI/YhfL"/>
</dbReference>
<reference evidence="2 3" key="1">
    <citation type="journal article" date="2012" name="J. Bacteriol.">
        <title>Genome Sequence of Corynebacterium casei UCMA 3821, Isolated from a Smear-Ripened Cheese.</title>
        <authorList>
            <person name="Monnet C."/>
            <person name="Loux V."/>
            <person name="Bento P."/>
            <person name="Gibrat J.F."/>
            <person name="Straub C."/>
            <person name="Bonnarme P."/>
            <person name="Landaud S."/>
            <person name="Irlinger F."/>
        </authorList>
    </citation>
    <scope>NUCLEOTIDE SEQUENCE [LARGE SCALE GENOMIC DNA]</scope>
    <source>
        <strain evidence="2 3">UCMA 3821</strain>
    </source>
</reference>
<evidence type="ECO:0000256" key="1">
    <source>
        <dbReference type="SAM" id="Phobius"/>
    </source>
</evidence>
<dbReference type="Pfam" id="PF13630">
    <property type="entry name" value="SdpI"/>
    <property type="match status" value="1"/>
</dbReference>
<name>G7HXY5_9CORY</name>
<dbReference type="AlphaFoldDB" id="G7HXY5"/>
<keyword evidence="1" id="KW-1133">Transmembrane helix</keyword>
<keyword evidence="1" id="KW-0812">Transmembrane</keyword>
<feature type="transmembrane region" description="Helical" evidence="1">
    <location>
        <begin position="6"/>
        <end position="22"/>
    </location>
</feature>
<organism evidence="2 3">
    <name type="scientific">Corynebacterium casei UCMA 3821</name>
    <dbReference type="NCBI Taxonomy" id="1110505"/>
    <lineage>
        <taxon>Bacteria</taxon>
        <taxon>Bacillati</taxon>
        <taxon>Actinomycetota</taxon>
        <taxon>Actinomycetes</taxon>
        <taxon>Mycobacteriales</taxon>
        <taxon>Corynebacteriaceae</taxon>
        <taxon>Corynebacterium</taxon>
    </lineage>
</organism>
<dbReference type="EMBL" id="CAFW01000076">
    <property type="protein sequence ID" value="CCE55050.1"/>
    <property type="molecule type" value="Genomic_DNA"/>
</dbReference>
<dbReference type="Proteomes" id="UP000004840">
    <property type="component" value="Unassembled WGS sequence"/>
</dbReference>
<evidence type="ECO:0000313" key="3">
    <source>
        <dbReference type="Proteomes" id="UP000004840"/>
    </source>
</evidence>